<proteinExistence type="predicted"/>
<gene>
    <name evidence="1" type="ORF">EF810_07850</name>
</gene>
<organism evidence="1 2">
    <name type="scientific">Candidatus Methanodesulfokora washburnensis</name>
    <dbReference type="NCBI Taxonomy" id="2478471"/>
    <lineage>
        <taxon>Archaea</taxon>
        <taxon>Thermoproteota</taxon>
        <taxon>Candidatus Korarchaeia</taxon>
        <taxon>Candidatus Korarchaeia incertae sedis</taxon>
        <taxon>Candidatus Methanodesulfokora</taxon>
    </lineage>
</organism>
<dbReference type="RefSeq" id="WP_161969813.1">
    <property type="nucleotide sequence ID" value="NZ_RCOS01000113.1"/>
</dbReference>
<dbReference type="AlphaFoldDB" id="A0A520KHA7"/>
<evidence type="ECO:0000313" key="1">
    <source>
        <dbReference type="EMBL" id="RZN58189.1"/>
    </source>
</evidence>
<evidence type="ECO:0000313" key="2">
    <source>
        <dbReference type="Proteomes" id="UP000316217"/>
    </source>
</evidence>
<protein>
    <submittedName>
        <fullName evidence="1">Uncharacterized protein</fullName>
    </submittedName>
</protein>
<reference evidence="1 2" key="1">
    <citation type="journal article" date="2019" name="Nat. Microbiol.">
        <title>Wide diversity of methane and short-chain alkane metabolisms in uncultured archaea.</title>
        <authorList>
            <person name="Borrel G."/>
            <person name="Adam P.S."/>
            <person name="McKay L.J."/>
            <person name="Chen L.X."/>
            <person name="Sierra-Garcia I.N."/>
            <person name="Sieber C.M."/>
            <person name="Letourneur Q."/>
            <person name="Ghozlane A."/>
            <person name="Andersen G.L."/>
            <person name="Li W.J."/>
            <person name="Hallam S.J."/>
            <person name="Muyzer G."/>
            <person name="de Oliveira V.M."/>
            <person name="Inskeep W.P."/>
            <person name="Banfield J.F."/>
            <person name="Gribaldo S."/>
        </authorList>
    </citation>
    <scope>NUCLEOTIDE SEQUENCE [LARGE SCALE GENOMIC DNA]</scope>
    <source>
        <strain evidence="1">NM4</strain>
    </source>
</reference>
<sequence>MAPRIKVGMAFSSEMGLSFTYPSSSKRTIISLCEAPSFLTYSEKGMKRMKRWVVSFAGTADNVQLQEVA</sequence>
<dbReference type="EMBL" id="RXII01000121">
    <property type="protein sequence ID" value="RZN58189.1"/>
    <property type="molecule type" value="Genomic_DNA"/>
</dbReference>
<comment type="caution">
    <text evidence="1">The sequence shown here is derived from an EMBL/GenBank/DDBJ whole genome shotgun (WGS) entry which is preliminary data.</text>
</comment>
<accession>A0A520KHA7</accession>
<name>A0A520KHA7_9CREN</name>
<dbReference type="Proteomes" id="UP000316217">
    <property type="component" value="Unassembled WGS sequence"/>
</dbReference>